<accession>A0A1T4NL87</accession>
<proteinExistence type="predicted"/>
<evidence type="ECO:0000313" key="1">
    <source>
        <dbReference type="EMBL" id="SJZ80019.1"/>
    </source>
</evidence>
<sequence>MTKLEVYYQIAELKEIDYRNTLAIASMIEVLIEKGIIEKNDISKKARELENITTEEIVKNNTINKKVTKVHKIK</sequence>
<name>A0A1T4NL87_9FIRM</name>
<dbReference type="EMBL" id="FUWV01000011">
    <property type="protein sequence ID" value="SJZ80019.1"/>
    <property type="molecule type" value="Genomic_DNA"/>
</dbReference>
<keyword evidence="2" id="KW-1185">Reference proteome</keyword>
<evidence type="ECO:0000313" key="2">
    <source>
        <dbReference type="Proteomes" id="UP000196365"/>
    </source>
</evidence>
<organism evidence="1 2">
    <name type="scientific">Garciella nitratireducens DSM 15102</name>
    <dbReference type="NCBI Taxonomy" id="1121911"/>
    <lineage>
        <taxon>Bacteria</taxon>
        <taxon>Bacillati</taxon>
        <taxon>Bacillota</taxon>
        <taxon>Clostridia</taxon>
        <taxon>Eubacteriales</taxon>
        <taxon>Eubacteriaceae</taxon>
        <taxon>Garciella</taxon>
    </lineage>
</organism>
<dbReference type="RefSeq" id="WP_087679117.1">
    <property type="nucleotide sequence ID" value="NZ_FUWV01000011.1"/>
</dbReference>
<gene>
    <name evidence="1" type="ORF">SAMN02745973_01734</name>
</gene>
<protein>
    <submittedName>
        <fullName evidence="1">Uncharacterized protein</fullName>
    </submittedName>
</protein>
<dbReference type="OrthoDB" id="2991654at2"/>
<dbReference type="AlphaFoldDB" id="A0A1T4NL87"/>
<reference evidence="1 2" key="1">
    <citation type="submission" date="2017-02" db="EMBL/GenBank/DDBJ databases">
        <authorList>
            <person name="Peterson S.W."/>
        </authorList>
    </citation>
    <scope>NUCLEOTIDE SEQUENCE [LARGE SCALE GENOMIC DNA]</scope>
    <source>
        <strain evidence="1 2">DSM 15102</strain>
    </source>
</reference>
<dbReference type="Proteomes" id="UP000196365">
    <property type="component" value="Unassembled WGS sequence"/>
</dbReference>